<evidence type="ECO:0000256" key="4">
    <source>
        <dbReference type="ARBA" id="ARBA00022528"/>
    </source>
</evidence>
<organism evidence="17 18">
    <name type="scientific">Cristinia sonorae</name>
    <dbReference type="NCBI Taxonomy" id="1940300"/>
    <lineage>
        <taxon>Eukaryota</taxon>
        <taxon>Fungi</taxon>
        <taxon>Dikarya</taxon>
        <taxon>Basidiomycota</taxon>
        <taxon>Agaricomycotina</taxon>
        <taxon>Agaricomycetes</taxon>
        <taxon>Agaricomycetidae</taxon>
        <taxon>Agaricales</taxon>
        <taxon>Pleurotineae</taxon>
        <taxon>Stephanosporaceae</taxon>
        <taxon>Cristinia</taxon>
    </lineage>
</organism>
<name>A0A8K0XSP1_9AGAR</name>
<evidence type="ECO:0000313" key="18">
    <source>
        <dbReference type="Proteomes" id="UP000813824"/>
    </source>
</evidence>
<feature type="coiled-coil region" evidence="15">
    <location>
        <begin position="217"/>
        <end position="345"/>
    </location>
</feature>
<dbReference type="GO" id="GO:0016787">
    <property type="term" value="F:hydrolase activity"/>
    <property type="evidence" value="ECO:0007669"/>
    <property type="project" value="UniProtKB-KW"/>
</dbReference>
<proteinExistence type="predicted"/>
<dbReference type="InterPro" id="IPR006073">
    <property type="entry name" value="GTP-bd"/>
</dbReference>
<dbReference type="InterPro" id="IPR045058">
    <property type="entry name" value="GIMA/IAN/Toc"/>
</dbReference>
<dbReference type="CDD" id="cd00882">
    <property type="entry name" value="Ras_like_GTPase"/>
    <property type="match status" value="1"/>
</dbReference>
<evidence type="ECO:0000256" key="12">
    <source>
        <dbReference type="ARBA" id="ARBA00022989"/>
    </source>
</evidence>
<evidence type="ECO:0000256" key="7">
    <source>
        <dbReference type="ARBA" id="ARBA00022723"/>
    </source>
</evidence>
<keyword evidence="11" id="KW-0653">Protein transport</keyword>
<evidence type="ECO:0000256" key="2">
    <source>
        <dbReference type="ARBA" id="ARBA00004167"/>
    </source>
</evidence>
<comment type="cofactor">
    <cofactor evidence="1">
        <name>Mg(2+)</name>
        <dbReference type="ChEBI" id="CHEBI:18420"/>
    </cofactor>
</comment>
<keyword evidence="4" id="KW-0150">Chloroplast</keyword>
<reference evidence="17" key="1">
    <citation type="journal article" date="2021" name="New Phytol.">
        <title>Evolutionary innovations through gain and loss of genes in the ectomycorrhizal Boletales.</title>
        <authorList>
            <person name="Wu G."/>
            <person name="Miyauchi S."/>
            <person name="Morin E."/>
            <person name="Kuo A."/>
            <person name="Drula E."/>
            <person name="Varga T."/>
            <person name="Kohler A."/>
            <person name="Feng B."/>
            <person name="Cao Y."/>
            <person name="Lipzen A."/>
            <person name="Daum C."/>
            <person name="Hundley H."/>
            <person name="Pangilinan J."/>
            <person name="Johnson J."/>
            <person name="Barry K."/>
            <person name="LaButti K."/>
            <person name="Ng V."/>
            <person name="Ahrendt S."/>
            <person name="Min B."/>
            <person name="Choi I.G."/>
            <person name="Park H."/>
            <person name="Plett J.M."/>
            <person name="Magnuson J."/>
            <person name="Spatafora J.W."/>
            <person name="Nagy L.G."/>
            <person name="Henrissat B."/>
            <person name="Grigoriev I.V."/>
            <person name="Yang Z.L."/>
            <person name="Xu J."/>
            <person name="Martin F.M."/>
        </authorList>
    </citation>
    <scope>NUCLEOTIDE SEQUENCE</scope>
    <source>
        <strain evidence="17">KKN 215</strain>
    </source>
</reference>
<keyword evidence="6" id="KW-0812">Transmembrane</keyword>
<dbReference type="Pfam" id="PF01926">
    <property type="entry name" value="MMR_HSR1"/>
    <property type="match status" value="1"/>
</dbReference>
<evidence type="ECO:0000256" key="11">
    <source>
        <dbReference type="ARBA" id="ARBA00022927"/>
    </source>
</evidence>
<dbReference type="EMBL" id="JAEVFJ010000007">
    <property type="protein sequence ID" value="KAH8103310.1"/>
    <property type="molecule type" value="Genomic_DNA"/>
</dbReference>
<evidence type="ECO:0000256" key="5">
    <source>
        <dbReference type="ARBA" id="ARBA00022640"/>
    </source>
</evidence>
<gene>
    <name evidence="17" type="ORF">BXZ70DRAFT_1062693</name>
</gene>
<evidence type="ECO:0000256" key="13">
    <source>
        <dbReference type="ARBA" id="ARBA00023136"/>
    </source>
</evidence>
<keyword evidence="18" id="KW-1185">Reference proteome</keyword>
<comment type="subcellular location">
    <subcellularLocation>
        <location evidence="2">Membrane</location>
        <topology evidence="2">Single-pass membrane protein</topology>
    </subcellularLocation>
    <subcellularLocation>
        <location evidence="14">Plastid</location>
        <location evidence="14">Chloroplast outer membrane</location>
    </subcellularLocation>
</comment>
<evidence type="ECO:0000313" key="17">
    <source>
        <dbReference type="EMBL" id="KAH8103310.1"/>
    </source>
</evidence>
<evidence type="ECO:0000256" key="3">
    <source>
        <dbReference type="ARBA" id="ARBA00022448"/>
    </source>
</evidence>
<keyword evidence="10" id="KW-0460">Magnesium</keyword>
<dbReference type="InterPro" id="IPR027417">
    <property type="entry name" value="P-loop_NTPase"/>
</dbReference>
<dbReference type="Proteomes" id="UP000813824">
    <property type="component" value="Unassembled WGS sequence"/>
</dbReference>
<dbReference type="PANTHER" id="PTHR10903">
    <property type="entry name" value="GTPASE, IMAP FAMILY MEMBER-RELATED"/>
    <property type="match status" value="1"/>
</dbReference>
<evidence type="ECO:0000256" key="6">
    <source>
        <dbReference type="ARBA" id="ARBA00022692"/>
    </source>
</evidence>
<dbReference type="GO" id="GO:0016020">
    <property type="term" value="C:membrane"/>
    <property type="evidence" value="ECO:0007669"/>
    <property type="project" value="UniProtKB-SubCell"/>
</dbReference>
<dbReference type="OrthoDB" id="8954335at2759"/>
<dbReference type="GO" id="GO:0046872">
    <property type="term" value="F:metal ion binding"/>
    <property type="evidence" value="ECO:0007669"/>
    <property type="project" value="UniProtKB-KW"/>
</dbReference>
<evidence type="ECO:0000256" key="9">
    <source>
        <dbReference type="ARBA" id="ARBA00022805"/>
    </source>
</evidence>
<evidence type="ECO:0000256" key="10">
    <source>
        <dbReference type="ARBA" id="ARBA00022842"/>
    </source>
</evidence>
<evidence type="ECO:0000256" key="8">
    <source>
        <dbReference type="ARBA" id="ARBA00022801"/>
    </source>
</evidence>
<keyword evidence="8 17" id="KW-0378">Hydrolase</keyword>
<evidence type="ECO:0000259" key="16">
    <source>
        <dbReference type="Pfam" id="PF01926"/>
    </source>
</evidence>
<evidence type="ECO:0000256" key="1">
    <source>
        <dbReference type="ARBA" id="ARBA00001946"/>
    </source>
</evidence>
<keyword evidence="3" id="KW-0813">Transport</keyword>
<keyword evidence="13" id="KW-0472">Membrane</keyword>
<dbReference type="GO" id="GO:0005525">
    <property type="term" value="F:GTP binding"/>
    <property type="evidence" value="ECO:0007669"/>
    <property type="project" value="InterPro"/>
</dbReference>
<keyword evidence="5" id="KW-0934">Plastid</keyword>
<keyword evidence="15" id="KW-0175">Coiled coil</keyword>
<accession>A0A8K0XSP1</accession>
<protein>
    <submittedName>
        <fullName evidence="17">P-loop containing nucleoside triphosphate hydrolase protein</fullName>
    </submittedName>
</protein>
<evidence type="ECO:0000256" key="14">
    <source>
        <dbReference type="ARBA" id="ARBA00024013"/>
    </source>
</evidence>
<dbReference type="SUPFAM" id="SSF52540">
    <property type="entry name" value="P-loop containing nucleoside triphosphate hydrolases"/>
    <property type="match status" value="1"/>
</dbReference>
<keyword evidence="9" id="KW-1002">Plastid outer membrane</keyword>
<dbReference type="GO" id="GO:0015031">
    <property type="term" value="P:protein transport"/>
    <property type="evidence" value="ECO:0007669"/>
    <property type="project" value="UniProtKB-KW"/>
</dbReference>
<dbReference type="Gene3D" id="3.40.50.300">
    <property type="entry name" value="P-loop containing nucleotide triphosphate hydrolases"/>
    <property type="match status" value="1"/>
</dbReference>
<comment type="caution">
    <text evidence="17">The sequence shown here is derived from an EMBL/GenBank/DDBJ whole genome shotgun (WGS) entry which is preliminary data.</text>
</comment>
<keyword evidence="7" id="KW-0479">Metal-binding</keyword>
<evidence type="ECO:0000256" key="15">
    <source>
        <dbReference type="SAM" id="Coils"/>
    </source>
</evidence>
<keyword evidence="12" id="KW-1133">Transmembrane helix</keyword>
<sequence length="357" mass="41221">MAIEQELTVAVMGATGTGKSTFVNLASGSNFQVGEGLKSCTPVVQISEPFVLSGRRMRLIDTPGFDDTTKSDSEVLRMIADFLADSYRQNKKLSGIIYMHRISDTRMTGVSKRNFGMFRSLCGEKTLRNVLLVTNMWGEVQQSVGEARERELATDDILFKPVLDKGAHMVRNMHTVQSAHEILQRFVDNPPEALAIQKEIVDEGRAVNNTTAGVDLRKDMDLEIEEAKRKQEEELRRVREAMEAEARAQEKRRVEEMERARREMEEKMRRAQEAHAREMARQAEERQRQEKARIELERVRQQQLEAQRRVEEEQKRLRVEMERKAQQEAAERARLLEQIRRQQRRARHSGGGDCIIC</sequence>
<feature type="domain" description="G" evidence="16">
    <location>
        <begin position="8"/>
        <end position="101"/>
    </location>
</feature>
<dbReference type="AlphaFoldDB" id="A0A8K0XSP1"/>
<dbReference type="PANTHER" id="PTHR10903:SF135">
    <property type="entry name" value="TRANSLOCASE OF CHLOROPLAST 120, CHLOROPLASTIC-RELATED"/>
    <property type="match status" value="1"/>
</dbReference>